<dbReference type="EMBL" id="MK388118">
    <property type="protein sequence ID" value="QAV38612.1"/>
    <property type="molecule type" value="Genomic_DNA"/>
</dbReference>
<dbReference type="InterPro" id="IPR027362">
    <property type="entry name" value="TopoI_C"/>
</dbReference>
<dbReference type="Proteomes" id="UP000294706">
    <property type="component" value="Segment"/>
</dbReference>
<dbReference type="EMBL" id="MK388104">
    <property type="protein sequence ID" value="QAV36246.1"/>
    <property type="molecule type" value="Genomic_DNA"/>
</dbReference>
<evidence type="ECO:0000313" key="58">
    <source>
        <dbReference type="Proteomes" id="UP000158288"/>
    </source>
</evidence>
<dbReference type="EMBL" id="MK388100">
    <property type="protein sequence ID" value="QAV35570.1"/>
    <property type="molecule type" value="Genomic_DNA"/>
</dbReference>
<dbReference type="EMBL" id="MK388129">
    <property type="protein sequence ID" value="QAV40471.1"/>
    <property type="molecule type" value="Genomic_DNA"/>
</dbReference>
<dbReference type="EMBL" id="MK388117">
    <property type="protein sequence ID" value="QAV38443.1"/>
    <property type="molecule type" value="Genomic_DNA"/>
</dbReference>
<evidence type="ECO:0000313" key="20">
    <source>
        <dbReference type="EMBL" id="QAV35401.1"/>
    </source>
</evidence>
<dbReference type="InterPro" id="IPR014711">
    <property type="entry name" value="TopoI_cat_a-hlx-sub_euk"/>
</dbReference>
<dbReference type="EMBL" id="MK388110">
    <property type="protein sequence ID" value="QAV37260.1"/>
    <property type="molecule type" value="Genomic_DNA"/>
</dbReference>
<dbReference type="EMBL" id="MK388114">
    <property type="protein sequence ID" value="QAV37936.1"/>
    <property type="molecule type" value="Genomic_DNA"/>
</dbReference>
<feature type="active site" description="O-(3'-phospho-DNA)-tyrosine intermediate" evidence="8">
    <location>
        <position position="273"/>
    </location>
</feature>
<dbReference type="EMBL" id="MK388126">
    <property type="protein sequence ID" value="QAV39964.1"/>
    <property type="molecule type" value="Genomic_DNA"/>
</dbReference>
<evidence type="ECO:0000313" key="27">
    <source>
        <dbReference type="EMBL" id="QAV37429.1"/>
    </source>
</evidence>
<evidence type="ECO:0000313" key="11">
    <source>
        <dbReference type="EMBL" id="ACB28697.1"/>
    </source>
</evidence>
<dbReference type="EMBL" id="MK388124">
    <property type="protein sequence ID" value="QAV39626.1"/>
    <property type="molecule type" value="Genomic_DNA"/>
</dbReference>
<evidence type="ECO:0000313" key="36">
    <source>
        <dbReference type="EMBL" id="QAV39119.1"/>
    </source>
</evidence>
<dbReference type="Proteomes" id="UP000293046">
    <property type="component" value="Segment"/>
</dbReference>
<organism evidence="12 58">
    <name type="scientific">Myxoma virus</name>
    <dbReference type="NCBI Taxonomy" id="10273"/>
    <lineage>
        <taxon>Viruses</taxon>
        <taxon>Varidnaviria</taxon>
        <taxon>Bamfordvirae</taxon>
        <taxon>Nucleocytoviricota</taxon>
        <taxon>Pokkesviricetes</taxon>
        <taxon>Chitovirales</taxon>
        <taxon>Poxviridae</taxon>
        <taxon>Chordopoxvirinae</taxon>
        <taxon>Leporipoxvirus</taxon>
        <taxon>Leporipoxvirus myxoma</taxon>
    </lineage>
</organism>
<dbReference type="EMBL" id="MK388125">
    <property type="protein sequence ID" value="QAV39795.1"/>
    <property type="molecule type" value="Genomic_DNA"/>
</dbReference>
<dbReference type="Proteomes" id="UP000293298">
    <property type="component" value="Segment"/>
</dbReference>
<dbReference type="EMBL" id="MK388143">
    <property type="protein sequence ID" value="QAV42837.1"/>
    <property type="molecule type" value="Genomic_DNA"/>
</dbReference>
<dbReference type="PROSITE" id="PS52038">
    <property type="entry name" value="TOPO_IB_2"/>
    <property type="match status" value="1"/>
</dbReference>
<dbReference type="EMBL" id="MK388113">
    <property type="protein sequence ID" value="QAV37767.1"/>
    <property type="molecule type" value="Genomic_DNA"/>
</dbReference>
<evidence type="ECO:0000313" key="59">
    <source>
        <dbReference type="Proteomes" id="UP000160630"/>
    </source>
</evidence>
<evidence type="ECO:0000313" key="56">
    <source>
        <dbReference type="EMBL" id="QCO69368.1"/>
    </source>
</evidence>
<dbReference type="EC" id="5.6.2.1" evidence="3"/>
<dbReference type="Proteomes" id="UP000291628">
    <property type="component" value="Segment"/>
</dbReference>
<evidence type="ECO:0000313" key="52">
    <source>
        <dbReference type="EMBL" id="QAV42499.1"/>
    </source>
</evidence>
<evidence type="ECO:0000313" key="38">
    <source>
        <dbReference type="EMBL" id="QAV39457.1"/>
    </source>
</evidence>
<dbReference type="Proteomes" id="UP000293529">
    <property type="component" value="Segment"/>
</dbReference>
<dbReference type="EMBL" id="MK388132">
    <property type="protein sequence ID" value="QAV40978.1"/>
    <property type="molecule type" value="Genomic_DNA"/>
</dbReference>
<evidence type="ECO:0000256" key="4">
    <source>
        <dbReference type="ARBA" id="ARBA00022921"/>
    </source>
</evidence>
<dbReference type="EMBL" id="EU552530">
    <property type="protein sequence ID" value="ACB28697.1"/>
    <property type="molecule type" value="Genomic_DNA"/>
</dbReference>
<evidence type="ECO:0000313" key="33">
    <source>
        <dbReference type="EMBL" id="QAV38612.1"/>
    </source>
</evidence>
<dbReference type="Proteomes" id="UP000293753">
    <property type="component" value="Genome"/>
</dbReference>
<dbReference type="Proteomes" id="UP000291566">
    <property type="component" value="Segment"/>
</dbReference>
<proteinExistence type="inferred from homology"/>
<evidence type="ECO:0000313" key="60">
    <source>
        <dbReference type="Proteomes" id="UP000291083"/>
    </source>
</evidence>
<evidence type="ECO:0000256" key="8">
    <source>
        <dbReference type="PROSITE-ProRule" id="PRU01382"/>
    </source>
</evidence>
<dbReference type="GeneID" id="932132"/>
<dbReference type="EMBL" id="MK388093">
    <property type="protein sequence ID" value="QAV34387.1"/>
    <property type="molecule type" value="Genomic_DNA"/>
</dbReference>
<evidence type="ECO:0000313" key="34">
    <source>
        <dbReference type="EMBL" id="QAV38781.1"/>
    </source>
</evidence>
<evidence type="ECO:0000313" key="32">
    <source>
        <dbReference type="EMBL" id="QAV38443.1"/>
    </source>
</evidence>
<dbReference type="EMBL" id="MK388116">
    <property type="protein sequence ID" value="QAV38274.1"/>
    <property type="molecule type" value="Genomic_DNA"/>
</dbReference>
<dbReference type="Proteomes" id="UP000294048">
    <property type="component" value="Segment"/>
</dbReference>
<dbReference type="InterPro" id="IPR035447">
    <property type="entry name" value="DNA_topo_I_N_sf"/>
</dbReference>
<reference evidence="11 59" key="1">
    <citation type="journal article" date="2009" name="J. Virol.">
        <title>Genome comparison of a nonpathogenic myxoma virus field strain with its ancestor, the virulent Lausanne strain.</title>
        <authorList>
            <person name="Morales M."/>
            <person name="Ramirez M.A."/>
            <person name="Cano M.J."/>
            <person name="Parraga M."/>
            <person name="Castilla J."/>
            <person name="Perez-Ordoyo L.I."/>
            <person name="Torres J.M."/>
            <person name="Barcena J."/>
        </authorList>
    </citation>
    <scope>NUCLEOTIDE SEQUENCE [LARGE SCALE GENOMIC DNA]</scope>
    <source>
        <strain evidence="11">6918</strain>
    </source>
</reference>
<dbReference type="Proteomes" id="UP000292684">
    <property type="component" value="Segment"/>
</dbReference>
<dbReference type="Pfam" id="PF01028">
    <property type="entry name" value="Topoisom_I"/>
    <property type="match status" value="1"/>
</dbReference>
<evidence type="ECO:0000313" key="19">
    <source>
        <dbReference type="EMBL" id="QAV35232.1"/>
    </source>
</evidence>
<dbReference type="Proteomes" id="UP000292892">
    <property type="component" value="Genome"/>
</dbReference>
<evidence type="ECO:0000313" key="42">
    <source>
        <dbReference type="EMBL" id="QAV40133.1"/>
    </source>
</evidence>
<evidence type="ECO:0000313" key="48">
    <source>
        <dbReference type="EMBL" id="QAV41823.1"/>
    </source>
</evidence>
<protein>
    <recommendedName>
        <fullName evidence="3">DNA topoisomerase</fullName>
        <ecNumber evidence="3">5.6.2.1</ecNumber>
    </recommendedName>
</protein>
<evidence type="ECO:0000313" key="21">
    <source>
        <dbReference type="EMBL" id="QAV35570.1"/>
    </source>
</evidence>
<evidence type="ECO:0000313" key="41">
    <source>
        <dbReference type="EMBL" id="QAV39964.1"/>
    </source>
</evidence>
<dbReference type="EMBL" id="MK388130">
    <property type="protein sequence ID" value="QAV40640.1"/>
    <property type="molecule type" value="Genomic_DNA"/>
</dbReference>
<dbReference type="InterPro" id="IPR015346">
    <property type="entry name" value="TopoI_N_vir"/>
</dbReference>
<dbReference type="Proteomes" id="UP000291149">
    <property type="component" value="Segment"/>
</dbReference>
<dbReference type="EMBL" id="MK388096">
    <property type="protein sequence ID" value="QAV34894.1"/>
    <property type="molecule type" value="Genomic_DNA"/>
</dbReference>
<evidence type="ECO:0000313" key="46">
    <source>
        <dbReference type="EMBL" id="QAV41485.1"/>
    </source>
</evidence>
<dbReference type="EMBL" id="MK388144">
    <property type="protein sequence ID" value="QAV43006.1"/>
    <property type="molecule type" value="Genomic_DNA"/>
</dbReference>
<dbReference type="EMBL" id="MK388133">
    <property type="protein sequence ID" value="QAV41147.1"/>
    <property type="molecule type" value="Genomic_DNA"/>
</dbReference>
<name>E2CZW9_9POXV</name>
<dbReference type="EMBL" id="MK388137">
    <property type="protein sequence ID" value="QAV41823.1"/>
    <property type="molecule type" value="Genomic_DNA"/>
</dbReference>
<dbReference type="EMBL" id="MK388097">
    <property type="protein sequence ID" value="QAV35063.1"/>
    <property type="molecule type" value="Genomic_DNA"/>
</dbReference>
<dbReference type="Gene3D" id="3.90.15.10">
    <property type="entry name" value="Topoisomerase I, Chain A, domain 3"/>
    <property type="match status" value="1"/>
</dbReference>
<dbReference type="Proteomes" id="UP000293947">
    <property type="component" value="Genome"/>
</dbReference>
<keyword evidence="4" id="KW-0426">Late protein</keyword>
<evidence type="ECO:0000313" key="43">
    <source>
        <dbReference type="EMBL" id="QAV40302.1"/>
    </source>
</evidence>
<dbReference type="SUPFAM" id="SSF56349">
    <property type="entry name" value="DNA breaking-rejoining enzymes"/>
    <property type="match status" value="1"/>
</dbReference>
<dbReference type="EMBL" id="MK388111">
    <property type="protein sequence ID" value="QAV37429.1"/>
    <property type="molecule type" value="Genomic_DNA"/>
</dbReference>
<dbReference type="InterPro" id="IPR011010">
    <property type="entry name" value="DNA_brk_join_enz"/>
</dbReference>
<evidence type="ECO:0000259" key="9">
    <source>
        <dbReference type="Pfam" id="PF01028"/>
    </source>
</evidence>
<dbReference type="EMBL" id="MK388136">
    <property type="protein sequence ID" value="QAV41654.1"/>
    <property type="molecule type" value="Genomic_DNA"/>
</dbReference>
<dbReference type="Proteomes" id="UP000293155">
    <property type="component" value="Genome"/>
</dbReference>
<dbReference type="Proteomes" id="UP000294146">
    <property type="component" value="Segment"/>
</dbReference>
<dbReference type="Proteomes" id="UP000293894">
    <property type="component" value="Genome"/>
</dbReference>
<dbReference type="Proteomes" id="UP000293478">
    <property type="component" value="Segment"/>
</dbReference>
<evidence type="ECO:0000313" key="39">
    <source>
        <dbReference type="EMBL" id="QAV39626.1"/>
    </source>
</evidence>
<dbReference type="EMBL" id="MK388141">
    <property type="protein sequence ID" value="QAV42499.1"/>
    <property type="molecule type" value="Genomic_DNA"/>
</dbReference>
<dbReference type="Proteomes" id="UP000293088">
    <property type="component" value="Segment"/>
</dbReference>
<dbReference type="EMBL" id="MK388115">
    <property type="protein sequence ID" value="QAV38105.1"/>
    <property type="molecule type" value="Genomic_DNA"/>
</dbReference>
<dbReference type="PROSITE" id="PS00176">
    <property type="entry name" value="TOPO_IB_1"/>
    <property type="match status" value="1"/>
</dbReference>
<evidence type="ECO:0000256" key="3">
    <source>
        <dbReference type="ARBA" id="ARBA00012891"/>
    </source>
</evidence>
<dbReference type="EMBL" id="MK388131">
    <property type="protein sequence ID" value="QAV40809.1"/>
    <property type="molecule type" value="Genomic_DNA"/>
</dbReference>
<evidence type="ECO:0000313" key="49">
    <source>
        <dbReference type="EMBL" id="QAV41992.1"/>
    </source>
</evidence>
<dbReference type="Proteomes" id="UP000293333">
    <property type="component" value="Segment"/>
</dbReference>
<dbReference type="Proteomes" id="UP000291290">
    <property type="component" value="Segment"/>
</dbReference>
<sequence length="315" mass="36910">MRAFVYKDGKLYEDKELTMPVPSSNPTYEILKHVKIPSHLTNVIVYEQTYEQSLSRLIFVGLDSKGRRQYFYGKMHVQRRNSARDTIFIKVHRVIDKIHTFIDDAIKQKNDVLFQLGVFMLMETSFFIRMGKVKYLKENDTVGLLTLKHKNIVREHRKILIHFVGKDKVVHNFTVHSSNKLYKPLLRLIDRKEPDSFLFHKLSEKKVYKAVQQFGIRLKDLRTYGVNYTFLYNFWTNVKSLNPIPPIKKMISTSIKQTADIVGHTPSISKRAYIANTVLEYLTHDSELINTIKDISFDEFIQLITDYIANGQTVT</sequence>
<keyword evidence="7 8" id="KW-0413">Isomerase</keyword>
<dbReference type="Proteomes" id="UP000291100">
    <property type="component" value="Genome"/>
</dbReference>
<dbReference type="Proteomes" id="UP000293723">
    <property type="component" value="Segment"/>
</dbReference>
<dbReference type="Proteomes" id="UP000293991">
    <property type="component" value="Segment"/>
</dbReference>
<dbReference type="Proteomes" id="UP000294008">
    <property type="component" value="Genome"/>
</dbReference>
<evidence type="ECO:0000313" key="61">
    <source>
        <dbReference type="Proteomes" id="UP000291087"/>
    </source>
</evidence>
<evidence type="ECO:0000313" key="18">
    <source>
        <dbReference type="EMBL" id="QAV35063.1"/>
    </source>
</evidence>
<dbReference type="EMBL" id="MK388103">
    <property type="protein sequence ID" value="QAV36077.1"/>
    <property type="molecule type" value="Genomic_DNA"/>
</dbReference>
<dbReference type="EMBL" id="MK388106">
    <property type="protein sequence ID" value="QAV36584.1"/>
    <property type="molecule type" value="Genomic_DNA"/>
</dbReference>
<dbReference type="Proteomes" id="UP000292322">
    <property type="component" value="Segment"/>
</dbReference>
<dbReference type="EMBL" id="GQ409969">
    <property type="protein sequence ID" value="ADK63714.1"/>
    <property type="molecule type" value="Genomic_DNA"/>
</dbReference>
<dbReference type="EMBL" id="MK388128">
    <property type="protein sequence ID" value="QAV40302.1"/>
    <property type="molecule type" value="Genomic_DNA"/>
</dbReference>
<evidence type="ECO:0000313" key="25">
    <source>
        <dbReference type="EMBL" id="QAV36922.1"/>
    </source>
</evidence>
<dbReference type="PRINTS" id="PR00416">
    <property type="entry name" value="EUTPISMRASEI"/>
</dbReference>
<dbReference type="EMBL" id="MK388105">
    <property type="protein sequence ID" value="QAV36415.1"/>
    <property type="molecule type" value="Genomic_DNA"/>
</dbReference>
<evidence type="ECO:0000313" key="47">
    <source>
        <dbReference type="EMBL" id="QAV41654.1"/>
    </source>
</evidence>
<evidence type="ECO:0000313" key="57">
    <source>
        <dbReference type="Proteomes" id="UP000096711"/>
    </source>
</evidence>
<comment type="catalytic activity">
    <reaction evidence="1 8">
        <text>ATP-independent breakage of single-stranded DNA, followed by passage and rejoining.</text>
        <dbReference type="EC" id="5.6.2.1"/>
    </reaction>
</comment>
<dbReference type="EMBL" id="MK388099">
    <property type="protein sequence ID" value="QAV35401.1"/>
    <property type="molecule type" value="Genomic_DNA"/>
</dbReference>
<dbReference type="Proteomes" id="UP000293733">
    <property type="component" value="Segment"/>
</dbReference>
<comment type="similarity">
    <text evidence="2 8">Belongs to the type IB topoisomerase family.</text>
</comment>
<evidence type="ECO:0000256" key="6">
    <source>
        <dbReference type="ARBA" id="ARBA00023125"/>
    </source>
</evidence>
<dbReference type="Proteomes" id="UP000291608">
    <property type="component" value="Segment"/>
</dbReference>
<dbReference type="EMBL" id="MK388123">
    <property type="protein sequence ID" value="QAV39457.1"/>
    <property type="molecule type" value="Genomic_DNA"/>
</dbReference>
<dbReference type="Proteomes" id="UP000158288">
    <property type="component" value="Segment"/>
</dbReference>
<reference evidence="12 58" key="2">
    <citation type="journal article" date="2011" name="Emerg. Infect. Dis.">
        <title>Genome sequence of SG33 strain and recombination between wild-type and vaccine myxoma viruses.</title>
        <authorList>
            <person name="Camus-Bouclainville C."/>
            <person name="Gretillat M."/>
            <person name="Py R."/>
            <person name="Gelfi J."/>
            <person name="Guerin J.L."/>
            <person name="Bertagnoli S."/>
        </authorList>
    </citation>
    <scope>NUCLEOTIDE SEQUENCE [LARGE SCALE GENOMIC DNA]</scope>
    <source>
        <strain evidence="12">SG33</strain>
    </source>
</reference>
<evidence type="ECO:0000313" key="22">
    <source>
        <dbReference type="EMBL" id="QAV36246.1"/>
    </source>
</evidence>
<reference evidence="13 57" key="3">
    <citation type="journal article" date="2012" name="PLoS Pathog.">
        <title>Evolutionary history and attenuation of myxoma virus on two continents.</title>
        <authorList>
            <person name="Kerr P.J."/>
            <person name="Ghedin E."/>
            <person name="Depasse J.V."/>
            <person name="Fitch A."/>
            <person name="Cattadori I.M."/>
            <person name="Hudson P.J."/>
            <person name="Tscharke D.C."/>
            <person name="Read A.F."/>
            <person name="Holmes E.C."/>
        </authorList>
    </citation>
    <scope>NUCLEOTIDE SEQUENCE [LARGE SCALE GENOMIC DNA]</scope>
    <source>
        <strain evidence="13">England/Cornwall/4-54/1</strain>
    </source>
</reference>
<dbReference type="Proteomes" id="UP000293012">
    <property type="component" value="Segment"/>
</dbReference>
<dbReference type="EMBL" id="MK388138">
    <property type="protein sequence ID" value="QAV41992.1"/>
    <property type="molecule type" value="Genomic_DNA"/>
</dbReference>
<evidence type="ECO:0000313" key="26">
    <source>
        <dbReference type="EMBL" id="QAV37260.1"/>
    </source>
</evidence>
<dbReference type="RefSeq" id="NP_051788.1">
    <property type="nucleotide sequence ID" value="NC_001132.2"/>
</dbReference>
<dbReference type="InterPro" id="IPR013500">
    <property type="entry name" value="TopoI_cat_euk"/>
</dbReference>
<evidence type="ECO:0000313" key="23">
    <source>
        <dbReference type="EMBL" id="QAV36415.1"/>
    </source>
</evidence>
<evidence type="ECO:0000256" key="2">
    <source>
        <dbReference type="ARBA" id="ARBA00006645"/>
    </source>
</evidence>
<gene>
    <name evidence="12 13" type="ORF">m074R</name>
</gene>
<reference evidence="56 62" key="5">
    <citation type="submission" date="2019-04" db="EMBL/GenBank/DDBJ databases">
        <title>Identification of a recombinant Myxoma virus infecting Iberian hare.</title>
        <authorList>
            <person name="Agueda-Pinto A."/>
            <person name="Lemos de Matos A."/>
            <person name="Abrantes M."/>
            <person name="Kraberger S."/>
            <person name="Gortazar C."/>
            <person name="McFadden G."/>
            <person name="Varsani A."/>
            <person name="Esteves P.J."/>
        </authorList>
    </citation>
    <scope>NUCLEOTIDE SEQUENCE [LARGE SCALE GENOMIC DNA]</scope>
    <source>
        <strain evidence="56">Toledo</strain>
    </source>
</reference>
<dbReference type="Gene3D" id="1.20.120.380">
    <property type="entry name" value="Type 1-topoisomerase catalytic fragment, domain 2"/>
    <property type="match status" value="1"/>
</dbReference>
<dbReference type="EMBL" id="MK388142">
    <property type="protein sequence ID" value="QAV42668.1"/>
    <property type="molecule type" value="Genomic_DNA"/>
</dbReference>
<evidence type="ECO:0000313" key="17">
    <source>
        <dbReference type="EMBL" id="QAV34894.1"/>
    </source>
</evidence>
<dbReference type="Proteomes" id="UP000291978">
    <property type="component" value="Segment"/>
</dbReference>
<dbReference type="Proteomes" id="UP000292450">
    <property type="component" value="Segment"/>
</dbReference>
<dbReference type="EMBL" id="MK388139">
    <property type="protein sequence ID" value="QAV42161.1"/>
    <property type="molecule type" value="Genomic_DNA"/>
</dbReference>
<evidence type="ECO:0000313" key="14">
    <source>
        <dbReference type="EMBL" id="QAV34387.1"/>
    </source>
</evidence>
<dbReference type="Proteomes" id="UP000291083">
    <property type="component" value="Segment"/>
</dbReference>
<evidence type="ECO:0000313" key="29">
    <source>
        <dbReference type="EMBL" id="QAV37936.1"/>
    </source>
</evidence>
<dbReference type="Gene3D" id="3.30.66.10">
    <property type="entry name" value="DNA topoisomerase I domain"/>
    <property type="match status" value="1"/>
</dbReference>
<dbReference type="EMBL" id="MK388101">
    <property type="protein sequence ID" value="QAV35739.1"/>
    <property type="molecule type" value="Genomic_DNA"/>
</dbReference>
<evidence type="ECO:0000313" key="16">
    <source>
        <dbReference type="EMBL" id="QAV34725.1"/>
    </source>
</evidence>
<dbReference type="Proteomes" id="UP000291627">
    <property type="component" value="Segment"/>
</dbReference>
<evidence type="ECO:0000313" key="13">
    <source>
        <dbReference type="EMBL" id="AFU77675.1"/>
    </source>
</evidence>
<dbReference type="Proteomes" id="UP000291087">
    <property type="component" value="Segment"/>
</dbReference>
<evidence type="ECO:0000313" key="45">
    <source>
        <dbReference type="EMBL" id="QAV41316.1"/>
    </source>
</evidence>
<evidence type="ECO:0000313" key="37">
    <source>
        <dbReference type="EMBL" id="QAV39288.1"/>
    </source>
</evidence>
<feature type="domain" description="DNA topoisomerase I catalytic core eukaryotic-type" evidence="9">
    <location>
        <begin position="90"/>
        <end position="277"/>
    </location>
</feature>
<dbReference type="EMBL" id="MK388135">
    <property type="protein sequence ID" value="QAV41485.1"/>
    <property type="molecule type" value="Genomic_DNA"/>
</dbReference>
<dbReference type="Proteomes" id="UP000291359">
    <property type="component" value="Segment"/>
</dbReference>
<dbReference type="Proteomes" id="UP000160630">
    <property type="component" value="Segment"/>
</dbReference>
<evidence type="ECO:0000313" key="15">
    <source>
        <dbReference type="EMBL" id="QAV34556.1"/>
    </source>
</evidence>
<dbReference type="EMBL" id="MK388098">
    <property type="protein sequence ID" value="QAV35232.1"/>
    <property type="molecule type" value="Genomic_DNA"/>
</dbReference>
<evidence type="ECO:0000313" key="35">
    <source>
        <dbReference type="EMBL" id="QAV38950.1"/>
    </source>
</evidence>
<dbReference type="Proteomes" id="UP000096711">
    <property type="component" value="Segment"/>
</dbReference>
<dbReference type="EMBL" id="MK388108">
    <property type="protein sequence ID" value="QAV36922.1"/>
    <property type="molecule type" value="Genomic_DNA"/>
</dbReference>
<evidence type="ECO:0000256" key="5">
    <source>
        <dbReference type="ARBA" id="ARBA00023029"/>
    </source>
</evidence>
<evidence type="ECO:0000313" key="24">
    <source>
        <dbReference type="EMBL" id="QAV36753.1"/>
    </source>
</evidence>
<dbReference type="Proteomes" id="UP000291093">
    <property type="component" value="Segment"/>
</dbReference>
<dbReference type="EMBL" id="MK388119">
    <property type="protein sequence ID" value="QAV38781.1"/>
    <property type="molecule type" value="Genomic_DNA"/>
</dbReference>
<dbReference type="Proteomes" id="UP000294127">
    <property type="component" value="Segment"/>
</dbReference>
<accession>E2CZW9</accession>
<dbReference type="EMBL" id="MK836424">
    <property type="protein sequence ID" value="QCO69368.1"/>
    <property type="molecule type" value="Genomic_DNA"/>
</dbReference>
<dbReference type="EMBL" id="MK388127">
    <property type="protein sequence ID" value="QAV40133.1"/>
    <property type="molecule type" value="Genomic_DNA"/>
</dbReference>
<dbReference type="Proteomes" id="UP000292929">
    <property type="component" value="Segment"/>
</dbReference>
<dbReference type="Pfam" id="PF09266">
    <property type="entry name" value="VirDNA-topo-I_N"/>
    <property type="match status" value="1"/>
</dbReference>
<evidence type="ECO:0000313" key="54">
    <source>
        <dbReference type="EMBL" id="QAV42837.1"/>
    </source>
</evidence>
<dbReference type="EMBL" id="MK388121">
    <property type="protein sequence ID" value="QAV39119.1"/>
    <property type="molecule type" value="Genomic_DNA"/>
</dbReference>
<dbReference type="EMBL" id="MK388102">
    <property type="protein sequence ID" value="QAV35908.1"/>
    <property type="molecule type" value="Genomic_DNA"/>
</dbReference>
<evidence type="ECO:0000313" key="44">
    <source>
        <dbReference type="EMBL" id="QAV41147.1"/>
    </source>
</evidence>
<dbReference type="Proteomes" id="UP000293008">
    <property type="component" value="Segment"/>
</dbReference>
<dbReference type="Proteomes" id="UP000294116">
    <property type="component" value="Genome"/>
</dbReference>
<dbReference type="EMBL" id="MK388112">
    <property type="protein sequence ID" value="QAV37598.1"/>
    <property type="molecule type" value="Genomic_DNA"/>
</dbReference>
<dbReference type="Proteomes" id="UP000294249">
    <property type="component" value="Segment"/>
</dbReference>
<dbReference type="EMBL" id="MK388095">
    <property type="protein sequence ID" value="QAV34725.1"/>
    <property type="molecule type" value="Genomic_DNA"/>
</dbReference>
<dbReference type="Proteomes" id="UP000292524">
    <property type="component" value="Genome"/>
</dbReference>
<dbReference type="Proteomes" id="UP000291891">
    <property type="component" value="Segment"/>
</dbReference>
<dbReference type="EMBL" id="MK388120">
    <property type="protein sequence ID" value="QAV38950.1"/>
    <property type="molecule type" value="Genomic_DNA"/>
</dbReference>
<dbReference type="Proteomes" id="UP000292676">
    <property type="component" value="Segment"/>
</dbReference>
<dbReference type="EMBL" id="MK388140">
    <property type="protein sequence ID" value="QAV42330.1"/>
    <property type="molecule type" value="Genomic_DNA"/>
</dbReference>
<evidence type="ECO:0000313" key="53">
    <source>
        <dbReference type="EMBL" id="QAV42668.1"/>
    </source>
</evidence>
<dbReference type="Proteomes" id="UP000293058">
    <property type="component" value="Genome"/>
</dbReference>
<dbReference type="Proteomes" id="UP000291454">
    <property type="component" value="Genome"/>
</dbReference>
<keyword evidence="5 8" id="KW-0799">Topoisomerase</keyword>
<evidence type="ECO:0000313" key="12">
    <source>
        <dbReference type="EMBL" id="ADK63714.1"/>
    </source>
</evidence>
<evidence type="ECO:0000313" key="40">
    <source>
        <dbReference type="EMBL" id="QAV39795.1"/>
    </source>
</evidence>
<evidence type="ECO:0000313" key="30">
    <source>
        <dbReference type="EMBL" id="QAV38105.1"/>
    </source>
</evidence>
<dbReference type="InterPro" id="IPR018521">
    <property type="entry name" value="TopoIB_AS"/>
</dbReference>
<feature type="domain" description="DNA topoisomerase I N-terminal viral" evidence="10">
    <location>
        <begin position="4"/>
        <end position="61"/>
    </location>
</feature>
<reference evidence="60 61" key="4">
    <citation type="journal article" date="2019" name="J. Virol.">
        <title>Punctuated evolution of myxoma virus: rapid and disjunct evolution of a recent viral lineage in Australia.</title>
        <authorList>
            <person name="Eden J.-S."/>
            <person name="Kerr P.J."/>
            <person name="Holmes E.C."/>
        </authorList>
    </citation>
    <scope>NUCLEOTIDE SEQUENCE [LARGE SCALE GENOMIC DNA]</scope>
    <source>
        <strain evidence="19">Aust/ACT/Acton/04-2014</strain>
        <strain evidence="28">Aust/ACT/Acton/07-2008</strain>
        <strain evidence="26">Aust/ACT/Acton/08-2014</strain>
        <strain evidence="25">Aust/ACT/Acton/12-2012</strain>
        <strain evidence="24">Aust/ACT/Mulligans Flat</strain>
        <strain evidence="16">Aust/ACT/Mulligans Flat/04-2013/1</strain>
        <strain evidence="14">Aust/ACT/Mulligans Flat/04-2013/2</strain>
        <strain evidence="40">Aust/ACT/Symonston/01-2016</strain>
        <strain evidence="22">Aust/NSW/Avenel/11-1990</strain>
        <strain evidence="37">Aust/NSW/Bluegums/04-2015</strain>
        <strain evidence="32">Aust/NSW/Carwoola/12-2014</strain>
        <strain evidence="33">Aust/NSW/Deniliquin/02-2015</strain>
        <strain evidence="17">Aust/NSW/Euchareena</strain>
        <strain evidence="36">Aust/NSW/Murrumbateman/10-2014</strain>
        <strain evidence="38">Aust/SA/ABC Range/12-2014</strain>
        <strain evidence="21">Aust/SA/Adelaide Hills/05-2012</strain>
        <strain evidence="51">Aust/SA/Brooklyn Park/05-2016</strain>
        <strain evidence="15">Aust/SA/Coomandook/12-2013</strain>
        <strain evidence="50">Aust/SA/Echunga/05-2016</strain>
        <strain evidence="44">Aust/SA/Flinders Ranges/12-2015/1</strain>
        <strain evidence="45">Aust/SA/Flinders Ranges/12-2015/2</strain>
        <strain evidence="47">Aust/SA/Kangarilla/09-2015</strain>
        <strain evidence="52">Aust/SA/Lameroo/04-2016</strain>
        <strain evidence="29">Aust/SA/Monarto Zoo/11-2013</strain>
        <strain evidence="34">Aust/SA/Mt Gambier/01-2015</strain>
        <strain evidence="54">Aust/SA/Mt Gambier/03-2015</strain>
        <strain evidence="46">Aust/SA/Mt Gambier/09-2015</strain>
        <strain evidence="53">Aust/SA/Olympic Dam/08-2015</strain>
        <strain evidence="55">Aust/SA/Port Augusta/10-2014</strain>
        <strain evidence="41">Aust/SA/Pukatja/03-2016</strain>
        <strain evidence="35">Aust/SA/Qualco/01-2015</strain>
        <strain evidence="42">Aust/SA/Quorn/03-2016</strain>
        <strain evidence="43">Aust/SA/Sandy Creek/04-2016</strain>
        <strain evidence="48">Aust/SA/Stewarts Range Rd/09-2015</strain>
        <strain evidence="18">Aust/SA/Turretfield</strain>
        <strain evidence="49">Aust/SA/Waterfall Gully/09-2015</strain>
        <strain evidence="39">Aust/SA/Wilpena/11-2014</strain>
        <strain evidence="23">Aust/Vic/Hattah/10-2012</strain>
        <strain evidence="27">Aust/Vic/Hoppers Crossing/03-2012</strain>
        <strain evidence="20">Aust/Vic/Wonga Park/03-2012</strain>
        <strain evidence="31">MYXV/AUS/1949</strain>
        <strain evidence="30">SLS/AUS/1956</strain>
    </source>
</reference>
<dbReference type="Proteomes" id="UP000299834">
    <property type="component" value="Segment"/>
</dbReference>
<dbReference type="Proteomes" id="UP000292368">
    <property type="component" value="Segment"/>
</dbReference>
<dbReference type="GO" id="GO:0003917">
    <property type="term" value="F:DNA topoisomerase type I (single strand cut, ATP-independent) activity"/>
    <property type="evidence" value="ECO:0007669"/>
    <property type="project" value="UniProtKB-UniRule"/>
</dbReference>
<dbReference type="EMBL" id="MK388107">
    <property type="protein sequence ID" value="QAV36753.1"/>
    <property type="molecule type" value="Genomic_DNA"/>
</dbReference>
<evidence type="ECO:0000313" key="31">
    <source>
        <dbReference type="EMBL" id="QAV38274.1"/>
    </source>
</evidence>
<dbReference type="EMBL" id="JX565566">
    <property type="protein sequence ID" value="AFU77675.1"/>
    <property type="molecule type" value="Genomic_DNA"/>
</dbReference>
<dbReference type="OrthoDB" id="5271at10239"/>
<dbReference type="EMBL" id="MK388094">
    <property type="protein sequence ID" value="QAV34556.1"/>
    <property type="molecule type" value="Genomic_DNA"/>
</dbReference>
<dbReference type="Proteomes" id="UP000291211">
    <property type="component" value="Genome"/>
</dbReference>
<evidence type="ECO:0000259" key="10">
    <source>
        <dbReference type="Pfam" id="PF09266"/>
    </source>
</evidence>
<dbReference type="Proteomes" id="UP000292406">
    <property type="component" value="Segment"/>
</dbReference>
<evidence type="ECO:0000313" key="28">
    <source>
        <dbReference type="EMBL" id="QAV37598.1"/>
    </source>
</evidence>
<dbReference type="Proteomes" id="UP000294984">
    <property type="component" value="Genome"/>
</dbReference>
<evidence type="ECO:0000256" key="7">
    <source>
        <dbReference type="ARBA" id="ARBA00023235"/>
    </source>
</evidence>
<dbReference type="InterPro" id="IPR001631">
    <property type="entry name" value="TopoI"/>
</dbReference>
<evidence type="ECO:0000313" key="51">
    <source>
        <dbReference type="EMBL" id="QAV42330.1"/>
    </source>
</evidence>
<dbReference type="Proteomes" id="UP000293687">
    <property type="component" value="Segment"/>
</dbReference>
<dbReference type="Proteomes" id="UP000291536">
    <property type="component" value="Genome"/>
</dbReference>
<dbReference type="EMBL" id="MK388134">
    <property type="protein sequence ID" value="QAV41316.1"/>
    <property type="molecule type" value="Genomic_DNA"/>
</dbReference>
<dbReference type="Proteomes" id="UP000292598">
    <property type="component" value="Segment"/>
</dbReference>
<evidence type="ECO:0000256" key="1">
    <source>
        <dbReference type="ARBA" id="ARBA00000213"/>
    </source>
</evidence>
<keyword evidence="6 8" id="KW-0238">DNA-binding</keyword>
<dbReference type="Proteomes" id="UP000293069">
    <property type="component" value="Segment"/>
</dbReference>
<evidence type="ECO:0000313" key="50">
    <source>
        <dbReference type="EMBL" id="QAV42161.1"/>
    </source>
</evidence>
<dbReference type="EMBL" id="MK388122">
    <property type="protein sequence ID" value="QAV39288.1"/>
    <property type="molecule type" value="Genomic_DNA"/>
</dbReference>
<dbReference type="GO" id="GO:0006265">
    <property type="term" value="P:DNA topological change"/>
    <property type="evidence" value="ECO:0007669"/>
    <property type="project" value="UniProtKB-UniRule"/>
</dbReference>
<dbReference type="GO" id="GO:0003677">
    <property type="term" value="F:DNA binding"/>
    <property type="evidence" value="ECO:0007669"/>
    <property type="project" value="UniProtKB-UniRule"/>
</dbReference>
<evidence type="ECO:0000313" key="62">
    <source>
        <dbReference type="Proteomes" id="UP000299834"/>
    </source>
</evidence>
<evidence type="ECO:0000313" key="55">
    <source>
        <dbReference type="EMBL" id="QAV43006.1"/>
    </source>
</evidence>
<dbReference type="EMBL" id="MK388109">
    <property type="protein sequence ID" value="QAV37091.1"/>
    <property type="molecule type" value="Genomic_DNA"/>
</dbReference>
<dbReference type="KEGG" id="vg:932132"/>
<dbReference type="SUPFAM" id="SSF55869">
    <property type="entry name" value="DNA topoisomerase I domain"/>
    <property type="match status" value="1"/>
</dbReference>